<evidence type="ECO:0000259" key="6">
    <source>
        <dbReference type="PROSITE" id="PS50059"/>
    </source>
</evidence>
<keyword evidence="8" id="KW-1185">Reference proteome</keyword>
<dbReference type="InterPro" id="IPR050754">
    <property type="entry name" value="FKBP4/5/8-like"/>
</dbReference>
<dbReference type="GO" id="GO:0043066">
    <property type="term" value="P:negative regulation of apoptotic process"/>
    <property type="evidence" value="ECO:0007669"/>
    <property type="project" value="TreeGrafter"/>
</dbReference>
<keyword evidence="3" id="KW-0697">Rotamase</keyword>
<dbReference type="EMBL" id="JAINUG010000003">
    <property type="protein sequence ID" value="KAJ8417528.1"/>
    <property type="molecule type" value="Genomic_DNA"/>
</dbReference>
<dbReference type="GO" id="GO:0044183">
    <property type="term" value="F:protein folding chaperone"/>
    <property type="evidence" value="ECO:0007669"/>
    <property type="project" value="TreeGrafter"/>
</dbReference>
<evidence type="ECO:0000256" key="3">
    <source>
        <dbReference type="PROSITE-ProRule" id="PRU00277"/>
    </source>
</evidence>
<keyword evidence="5" id="KW-0732">Signal</keyword>
<feature type="chain" id="PRO_5042257611" description="peptidylprolyl isomerase" evidence="5">
    <location>
        <begin position="27"/>
        <end position="283"/>
    </location>
</feature>
<evidence type="ECO:0000256" key="4">
    <source>
        <dbReference type="SAM" id="MobiDB-lite"/>
    </source>
</evidence>
<dbReference type="Gene3D" id="3.10.50.40">
    <property type="match status" value="1"/>
</dbReference>
<keyword evidence="2" id="KW-0802">TPR repeat</keyword>
<dbReference type="InterPro" id="IPR046357">
    <property type="entry name" value="PPIase_dom_sf"/>
</dbReference>
<keyword evidence="1" id="KW-0677">Repeat</keyword>
<evidence type="ECO:0000256" key="1">
    <source>
        <dbReference type="ARBA" id="ARBA00022737"/>
    </source>
</evidence>
<dbReference type="GO" id="GO:0016020">
    <property type="term" value="C:membrane"/>
    <property type="evidence" value="ECO:0007669"/>
    <property type="project" value="TreeGrafter"/>
</dbReference>
<dbReference type="InterPro" id="IPR001179">
    <property type="entry name" value="PPIase_FKBP_dom"/>
</dbReference>
<feature type="region of interest" description="Disordered" evidence="4">
    <location>
        <begin position="55"/>
        <end position="138"/>
    </location>
</feature>
<comment type="catalytic activity">
    <reaction evidence="3">
        <text>[protein]-peptidylproline (omega=180) = [protein]-peptidylproline (omega=0)</text>
        <dbReference type="Rhea" id="RHEA:16237"/>
        <dbReference type="Rhea" id="RHEA-COMP:10747"/>
        <dbReference type="Rhea" id="RHEA-COMP:10748"/>
        <dbReference type="ChEBI" id="CHEBI:83833"/>
        <dbReference type="ChEBI" id="CHEBI:83834"/>
        <dbReference type="EC" id="5.2.1.8"/>
    </reaction>
</comment>
<dbReference type="GO" id="GO:0005829">
    <property type="term" value="C:cytosol"/>
    <property type="evidence" value="ECO:0007669"/>
    <property type="project" value="TreeGrafter"/>
</dbReference>
<sequence>MCVTLGQLGSEACLVLLFAVSHSLTSQQSQELLRLARPWSGFFLVHTLGYFSPHPRCRESPSRSPASHAELLSVPPGGAMETEARPDPSPETDLPEEGEGVMGQCGTESDGDRERYESDDAPHEAQPEDSRTLRKTPSFGKTVRFRLPSEVEQETEEQDPVEESLFPEYESEEWASSSFEELFLADDWVDITDDRLLKKKVLEPGVEGAALAVWGQEVTVQLQGVLEDRTVVEKDSRLTFVIGEGDVNQALEECVLSMQLEEIALLLADSQYTYGLLGRYELD</sequence>
<dbReference type="GO" id="GO:0003755">
    <property type="term" value="F:peptidyl-prolyl cis-trans isomerase activity"/>
    <property type="evidence" value="ECO:0007669"/>
    <property type="project" value="UniProtKB-KW"/>
</dbReference>
<dbReference type="GO" id="GO:0005740">
    <property type="term" value="C:mitochondrial envelope"/>
    <property type="evidence" value="ECO:0007669"/>
    <property type="project" value="TreeGrafter"/>
</dbReference>
<dbReference type="Proteomes" id="UP001221898">
    <property type="component" value="Unassembled WGS sequence"/>
</dbReference>
<feature type="signal peptide" evidence="5">
    <location>
        <begin position="1"/>
        <end position="26"/>
    </location>
</feature>
<gene>
    <name evidence="7" type="ORF">AAFF_G00223710</name>
</gene>
<evidence type="ECO:0000313" key="8">
    <source>
        <dbReference type="Proteomes" id="UP001221898"/>
    </source>
</evidence>
<feature type="compositionally biased region" description="Basic and acidic residues" evidence="4">
    <location>
        <begin position="110"/>
        <end position="132"/>
    </location>
</feature>
<accession>A0AAD7TBY9</accession>
<dbReference type="Pfam" id="PF00254">
    <property type="entry name" value="FKBP_C"/>
    <property type="match status" value="1"/>
</dbReference>
<dbReference type="SUPFAM" id="SSF54534">
    <property type="entry name" value="FKBP-like"/>
    <property type="match status" value="1"/>
</dbReference>
<comment type="caution">
    <text evidence="7">The sequence shown here is derived from an EMBL/GenBank/DDBJ whole genome shotgun (WGS) entry which is preliminary data.</text>
</comment>
<name>A0AAD7TBY9_9TELE</name>
<dbReference type="PANTHER" id="PTHR46512:SF2">
    <property type="entry name" value="PEPTIDYLPROLYL ISOMERASE"/>
    <property type="match status" value="1"/>
</dbReference>
<dbReference type="GO" id="GO:0012505">
    <property type="term" value="C:endomembrane system"/>
    <property type="evidence" value="ECO:0007669"/>
    <property type="project" value="TreeGrafter"/>
</dbReference>
<dbReference type="PROSITE" id="PS50059">
    <property type="entry name" value="FKBP_PPIASE"/>
    <property type="match status" value="1"/>
</dbReference>
<evidence type="ECO:0000256" key="5">
    <source>
        <dbReference type="SAM" id="SignalP"/>
    </source>
</evidence>
<dbReference type="EC" id="5.2.1.8" evidence="3"/>
<dbReference type="PANTHER" id="PTHR46512">
    <property type="entry name" value="PEPTIDYLPROLYL ISOMERASE"/>
    <property type="match status" value="1"/>
</dbReference>
<evidence type="ECO:0000256" key="2">
    <source>
        <dbReference type="ARBA" id="ARBA00022803"/>
    </source>
</evidence>
<feature type="domain" description="PPIase FKBP-type" evidence="6">
    <location>
        <begin position="215"/>
        <end position="283"/>
    </location>
</feature>
<dbReference type="AlphaFoldDB" id="A0AAD7TBY9"/>
<protein>
    <recommendedName>
        <fullName evidence="3">peptidylprolyl isomerase</fullName>
        <ecNumber evidence="3">5.2.1.8</ecNumber>
    </recommendedName>
</protein>
<keyword evidence="3" id="KW-0413">Isomerase</keyword>
<evidence type="ECO:0000313" key="7">
    <source>
        <dbReference type="EMBL" id="KAJ8417528.1"/>
    </source>
</evidence>
<reference evidence="7" key="1">
    <citation type="journal article" date="2023" name="Science">
        <title>Genome structures resolve the early diversification of teleost fishes.</title>
        <authorList>
            <person name="Parey E."/>
            <person name="Louis A."/>
            <person name="Montfort J."/>
            <person name="Bouchez O."/>
            <person name="Roques C."/>
            <person name="Iampietro C."/>
            <person name="Lluch J."/>
            <person name="Castinel A."/>
            <person name="Donnadieu C."/>
            <person name="Desvignes T."/>
            <person name="Floi Bucao C."/>
            <person name="Jouanno E."/>
            <person name="Wen M."/>
            <person name="Mejri S."/>
            <person name="Dirks R."/>
            <person name="Jansen H."/>
            <person name="Henkel C."/>
            <person name="Chen W.J."/>
            <person name="Zahm M."/>
            <person name="Cabau C."/>
            <person name="Klopp C."/>
            <person name="Thompson A.W."/>
            <person name="Robinson-Rechavi M."/>
            <person name="Braasch I."/>
            <person name="Lecointre G."/>
            <person name="Bobe J."/>
            <person name="Postlethwait J.H."/>
            <person name="Berthelot C."/>
            <person name="Roest Crollius H."/>
            <person name="Guiguen Y."/>
        </authorList>
    </citation>
    <scope>NUCLEOTIDE SEQUENCE</scope>
    <source>
        <strain evidence="7">NC1722</strain>
    </source>
</reference>
<proteinExistence type="predicted"/>
<organism evidence="7 8">
    <name type="scientific">Aldrovandia affinis</name>
    <dbReference type="NCBI Taxonomy" id="143900"/>
    <lineage>
        <taxon>Eukaryota</taxon>
        <taxon>Metazoa</taxon>
        <taxon>Chordata</taxon>
        <taxon>Craniata</taxon>
        <taxon>Vertebrata</taxon>
        <taxon>Euteleostomi</taxon>
        <taxon>Actinopterygii</taxon>
        <taxon>Neopterygii</taxon>
        <taxon>Teleostei</taxon>
        <taxon>Notacanthiformes</taxon>
        <taxon>Halosauridae</taxon>
        <taxon>Aldrovandia</taxon>
    </lineage>
</organism>